<feature type="region of interest" description="Disordered" evidence="1">
    <location>
        <begin position="128"/>
        <end position="352"/>
    </location>
</feature>
<dbReference type="Proteomes" id="UP001497383">
    <property type="component" value="Chromosome 3"/>
</dbReference>
<evidence type="ECO:0000313" key="2">
    <source>
        <dbReference type="EMBL" id="CAK9438387.1"/>
    </source>
</evidence>
<organism evidence="2 3">
    <name type="scientific">Lodderomyces beijingensis</name>
    <dbReference type="NCBI Taxonomy" id="1775926"/>
    <lineage>
        <taxon>Eukaryota</taxon>
        <taxon>Fungi</taxon>
        <taxon>Dikarya</taxon>
        <taxon>Ascomycota</taxon>
        <taxon>Saccharomycotina</taxon>
        <taxon>Pichiomycetes</taxon>
        <taxon>Debaryomycetaceae</taxon>
        <taxon>Candida/Lodderomyces clade</taxon>
        <taxon>Lodderomyces</taxon>
    </lineage>
</organism>
<evidence type="ECO:0000313" key="3">
    <source>
        <dbReference type="Proteomes" id="UP001497383"/>
    </source>
</evidence>
<feature type="compositionally biased region" description="Basic and acidic residues" evidence="1">
    <location>
        <begin position="334"/>
        <end position="352"/>
    </location>
</feature>
<keyword evidence="3" id="KW-1185">Reference proteome</keyword>
<feature type="compositionally biased region" description="Basic and acidic residues" evidence="1">
    <location>
        <begin position="237"/>
        <end position="248"/>
    </location>
</feature>
<gene>
    <name evidence="2" type="ORF">LODBEIA_P26110</name>
</gene>
<evidence type="ECO:0000256" key="1">
    <source>
        <dbReference type="SAM" id="MobiDB-lite"/>
    </source>
</evidence>
<proteinExistence type="predicted"/>
<dbReference type="RefSeq" id="XP_066829549.1">
    <property type="nucleotide sequence ID" value="XM_066972630.1"/>
</dbReference>
<feature type="compositionally biased region" description="Basic and acidic residues" evidence="1">
    <location>
        <begin position="171"/>
        <end position="184"/>
    </location>
</feature>
<accession>A0ABP0ZQB6</accession>
<feature type="region of interest" description="Disordered" evidence="1">
    <location>
        <begin position="1"/>
        <end position="48"/>
    </location>
</feature>
<name>A0ABP0ZQB6_9ASCO</name>
<sequence>MAELALVSRYRNRNRPKKKTKKNDVGGDDESAGRDQSLQGAAEEMEQVSDDVAIENDLAYLLTNEEVEVVLQDETEYIPTGKFTEINIGVSQTQHPAKSGKKVDKDASRRKRVEPRFSVAEVVSDIADLQFSSDEEEKYNHTREATSVNGKRKGKMNSKNSTSKAPKGRRDKIENSGEHVDQGKIHKPRNAQVRAHEHPPACSNSGPGPKQSRKNTKREHTTNSAHIQQGIDGNQDFESKSAHPKEQDGLAAQGQDAKAKSSSKTVKKKSATRTPKNDAKGPPASTTTTTTPQKKSASKDKNKKSADASRKQGKSARDQDMQKSPESRPSIPADEEKVSTKVHDKQKLIQLS</sequence>
<dbReference type="GeneID" id="92207807"/>
<protein>
    <submittedName>
        <fullName evidence="2">Uncharacterized protein</fullName>
    </submittedName>
</protein>
<dbReference type="EMBL" id="OZ022407">
    <property type="protein sequence ID" value="CAK9438387.1"/>
    <property type="molecule type" value="Genomic_DNA"/>
</dbReference>
<feature type="compositionally biased region" description="Basic and acidic residues" evidence="1">
    <location>
        <begin position="297"/>
        <end position="326"/>
    </location>
</feature>
<feature type="compositionally biased region" description="Low complexity" evidence="1">
    <location>
        <begin position="280"/>
        <end position="295"/>
    </location>
</feature>
<feature type="compositionally biased region" description="Basic residues" evidence="1">
    <location>
        <begin position="10"/>
        <end position="21"/>
    </location>
</feature>
<reference evidence="2 3" key="1">
    <citation type="submission" date="2024-03" db="EMBL/GenBank/DDBJ databases">
        <authorList>
            <person name="Brejova B."/>
        </authorList>
    </citation>
    <scope>NUCLEOTIDE SEQUENCE [LARGE SCALE GENOMIC DNA]</scope>
    <source>
        <strain evidence="2 3">CBS 14171</strain>
    </source>
</reference>
<feature type="region of interest" description="Disordered" evidence="1">
    <location>
        <begin position="89"/>
        <end position="113"/>
    </location>
</feature>